<dbReference type="Gene3D" id="3.30.420.10">
    <property type="entry name" value="Ribonuclease H-like superfamily/Ribonuclease H"/>
    <property type="match status" value="1"/>
</dbReference>
<feature type="region of interest" description="Disordered" evidence="1">
    <location>
        <begin position="297"/>
        <end position="345"/>
    </location>
</feature>
<feature type="non-terminal residue" evidence="3">
    <location>
        <position position="1"/>
    </location>
</feature>
<dbReference type="OrthoDB" id="440208at2759"/>
<dbReference type="GO" id="GO:0015074">
    <property type="term" value="P:DNA integration"/>
    <property type="evidence" value="ECO:0007669"/>
    <property type="project" value="InterPro"/>
</dbReference>
<keyword evidence="4" id="KW-1185">Reference proteome</keyword>
<dbReference type="GO" id="GO:0003676">
    <property type="term" value="F:nucleic acid binding"/>
    <property type="evidence" value="ECO:0007669"/>
    <property type="project" value="InterPro"/>
</dbReference>
<sequence length="646" mass="72665">SSAKPATLPNIMEFNQLVAVDAFYVYDVDGEKVELMMIVDIGTGYISVGHLQGHSGVAMEASFCSIWSNVFGAPGTMVLDLESGLQAGLGRFSEWHGTKIRAIAEQAHWQNGTAERDIRTWKEIWSRLVDEWSATAEEAGMITTAANTAMNTLRRESGFSPSQAVWGRDPRLPEDLKGNPAKEAYFKTQNDARLRRSLLQRSRVAGPDLQQGDHVFFYRKPKNNKNWEWHGPGVIIGHEGPNVWVSFAGRCHLVAPEHLRTASAEELGAAFSLRATQDDLQRLLEQDFGDEEMYEAEDHDMDEDLALTPEGEDRDGGRGDGTRRGRDGTPPPAVTKRIRTKGPQAREAHTALHEAYMMKFPKTPRGKEKALEKELPWGMIPPEQHQGFKDAELRQWEEHVEHNALEALSIEESRQVLKDKPQRALNSRFAYRDKLWSRRREQPDVGWKHKARLVISGHKDPDLLSGLPTHAPTISRQGILLLLQILASNLVNDWCGYAGDVTAAFLCGEVLQRELYLRQPRTGLGDLHPEVTQCSLDHCIFMVQRFDGDGDLGPPQTYLGVHVDDVLLVGLRSLCEVIKAKISERFPIRDWETGKFNYVGSFIEIKEDSVKISQASYAATRLFQVEIDKDIPDHAEVTETIRDPEV</sequence>
<dbReference type="InterPro" id="IPR012337">
    <property type="entry name" value="RNaseH-like_sf"/>
</dbReference>
<evidence type="ECO:0000313" key="4">
    <source>
        <dbReference type="Proteomes" id="UP000601435"/>
    </source>
</evidence>
<feature type="compositionally biased region" description="Basic and acidic residues" evidence="1">
    <location>
        <begin position="314"/>
        <end position="327"/>
    </location>
</feature>
<evidence type="ECO:0000259" key="2">
    <source>
        <dbReference type="PROSITE" id="PS50994"/>
    </source>
</evidence>
<dbReference type="InterPro" id="IPR036397">
    <property type="entry name" value="RNaseH_sf"/>
</dbReference>
<dbReference type="InterPro" id="IPR001584">
    <property type="entry name" value="Integrase_cat-core"/>
</dbReference>
<dbReference type="SUPFAM" id="SSF53098">
    <property type="entry name" value="Ribonuclease H-like"/>
    <property type="match status" value="1"/>
</dbReference>
<organism evidence="3 4">
    <name type="scientific">Symbiodinium necroappetens</name>
    <dbReference type="NCBI Taxonomy" id="1628268"/>
    <lineage>
        <taxon>Eukaryota</taxon>
        <taxon>Sar</taxon>
        <taxon>Alveolata</taxon>
        <taxon>Dinophyceae</taxon>
        <taxon>Suessiales</taxon>
        <taxon>Symbiodiniaceae</taxon>
        <taxon>Symbiodinium</taxon>
    </lineage>
</organism>
<dbReference type="PROSITE" id="PS50994">
    <property type="entry name" value="INTEGRASE"/>
    <property type="match status" value="1"/>
</dbReference>
<gene>
    <name evidence="3" type="primary">GIP</name>
    <name evidence="3" type="ORF">SNEC2469_LOCUS15085</name>
</gene>
<feature type="compositionally biased region" description="Acidic residues" evidence="1">
    <location>
        <begin position="297"/>
        <end position="313"/>
    </location>
</feature>
<evidence type="ECO:0000313" key="3">
    <source>
        <dbReference type="EMBL" id="CAE7526366.1"/>
    </source>
</evidence>
<proteinExistence type="predicted"/>
<feature type="domain" description="Integrase catalytic" evidence="2">
    <location>
        <begin position="5"/>
        <end position="169"/>
    </location>
</feature>
<dbReference type="EMBL" id="CAJNJA010024436">
    <property type="protein sequence ID" value="CAE7526366.1"/>
    <property type="molecule type" value="Genomic_DNA"/>
</dbReference>
<accession>A0A812TL85</accession>
<reference evidence="3" key="1">
    <citation type="submission" date="2021-02" db="EMBL/GenBank/DDBJ databases">
        <authorList>
            <person name="Dougan E. K."/>
            <person name="Rhodes N."/>
            <person name="Thang M."/>
            <person name="Chan C."/>
        </authorList>
    </citation>
    <scope>NUCLEOTIDE SEQUENCE</scope>
</reference>
<evidence type="ECO:0000256" key="1">
    <source>
        <dbReference type="SAM" id="MobiDB-lite"/>
    </source>
</evidence>
<protein>
    <submittedName>
        <fullName evidence="3">GIP protein</fullName>
    </submittedName>
</protein>
<dbReference type="Proteomes" id="UP000601435">
    <property type="component" value="Unassembled WGS sequence"/>
</dbReference>
<name>A0A812TL85_9DINO</name>
<dbReference type="AlphaFoldDB" id="A0A812TL85"/>
<comment type="caution">
    <text evidence="3">The sequence shown here is derived from an EMBL/GenBank/DDBJ whole genome shotgun (WGS) entry which is preliminary data.</text>
</comment>